<dbReference type="AlphaFoldDB" id="S2KSK4"/>
<evidence type="ECO:0000313" key="1">
    <source>
        <dbReference type="EMBL" id="EPC05725.1"/>
    </source>
</evidence>
<evidence type="ECO:0000313" key="2">
    <source>
        <dbReference type="Proteomes" id="UP000006034"/>
    </source>
</evidence>
<dbReference type="EMBL" id="ADCP02000002">
    <property type="protein sequence ID" value="EPC05725.1"/>
    <property type="molecule type" value="Genomic_DNA"/>
</dbReference>
<accession>S2KSK4</accession>
<reference evidence="1 2" key="2">
    <citation type="submission" date="2013-04" db="EMBL/GenBank/DDBJ databases">
        <title>The Genome Sequence of Bilophila wadsworthia 3_1_6.</title>
        <authorList>
            <consortium name="The Broad Institute Genomics Platform"/>
            <person name="Earl A."/>
            <person name="Ward D."/>
            <person name="Feldgarden M."/>
            <person name="Gevers D."/>
            <person name="Sibley C."/>
            <person name="Strauss J."/>
            <person name="Allen-Vercoe E."/>
            <person name="Walker B."/>
            <person name="Young S."/>
            <person name="Zeng Q."/>
            <person name="Gargeya S."/>
            <person name="Fitzgerald M."/>
            <person name="Haas B."/>
            <person name="Abouelleil A."/>
            <person name="Allen A.W."/>
            <person name="Alvarado L."/>
            <person name="Arachchi H.M."/>
            <person name="Berlin A.M."/>
            <person name="Chapman S.B."/>
            <person name="Gainer-Dewar J."/>
            <person name="Goldberg J."/>
            <person name="Griggs A."/>
            <person name="Gujja S."/>
            <person name="Hansen M."/>
            <person name="Howarth C."/>
            <person name="Imamovic A."/>
            <person name="Ireland A."/>
            <person name="Larimer J."/>
            <person name="McCowan C."/>
            <person name="Murphy C."/>
            <person name="Pearson M."/>
            <person name="Poon T.W."/>
            <person name="Priest M."/>
            <person name="Roberts A."/>
            <person name="Saif S."/>
            <person name="Shea T."/>
            <person name="Sisk P."/>
            <person name="Sykes S."/>
            <person name="Wortman J."/>
            <person name="Nusbaum C."/>
            <person name="Birren B."/>
        </authorList>
    </citation>
    <scope>NUCLEOTIDE SEQUENCE [LARGE SCALE GENOMIC DNA]</scope>
    <source>
        <strain evidence="1 2">3_1_6</strain>
    </source>
</reference>
<name>S2KSK4_BILW3</name>
<dbReference type="Proteomes" id="UP000006034">
    <property type="component" value="Unassembled WGS sequence"/>
</dbReference>
<comment type="caution">
    <text evidence="1">The sequence shown here is derived from an EMBL/GenBank/DDBJ whole genome shotgun (WGS) entry which is preliminary data.</text>
</comment>
<protein>
    <submittedName>
        <fullName evidence="1">Uncharacterized protein</fullName>
    </submittedName>
</protein>
<proteinExistence type="predicted"/>
<reference evidence="1 2" key="1">
    <citation type="submission" date="2010-10" db="EMBL/GenBank/DDBJ databases">
        <authorList>
            <consortium name="The Broad Institute Genome Sequencing Platform"/>
            <person name="Ward D."/>
            <person name="Earl A."/>
            <person name="Feldgarden M."/>
            <person name="Young S.K."/>
            <person name="Gargeya S."/>
            <person name="Zeng Q."/>
            <person name="Alvarado L."/>
            <person name="Berlin A."/>
            <person name="Bochicchio J."/>
            <person name="Chapman S.B."/>
            <person name="Chen Z."/>
            <person name="Freedman E."/>
            <person name="Gellesch M."/>
            <person name="Goldberg J."/>
            <person name="Griggs A."/>
            <person name="Gujja S."/>
            <person name="Heilman E."/>
            <person name="Heiman D."/>
            <person name="Howarth C."/>
            <person name="Mehta T."/>
            <person name="Neiman D."/>
            <person name="Pearson M."/>
            <person name="Roberts A."/>
            <person name="Saif S."/>
            <person name="Shea T."/>
            <person name="Shenoy N."/>
            <person name="Sisk P."/>
            <person name="Stolte C."/>
            <person name="Sykes S."/>
            <person name="White J."/>
            <person name="Yandava C."/>
            <person name="Allen-Vercoe E."/>
            <person name="Sibley C."/>
            <person name="Ambrose C.E."/>
            <person name="Strauss J."/>
            <person name="Daigneault M."/>
            <person name="Haas B."/>
            <person name="Nusbaum C."/>
            <person name="Birren B."/>
        </authorList>
    </citation>
    <scope>NUCLEOTIDE SEQUENCE [LARGE SCALE GENOMIC DNA]</scope>
    <source>
        <strain evidence="1 2">3_1_6</strain>
    </source>
</reference>
<gene>
    <name evidence="1" type="ORF">HMPREF0179_05247</name>
</gene>
<dbReference type="HOGENOM" id="CLU_1465535_0_0_7"/>
<sequence>MRRCLTMFPENWNHPKIKTRLFPLCLFRRDKLPRQVHPAEMIIRGKPLEHLWAPAPHCVRLSSLIDTNLSATPPLLFCRSCSVPLCQTAEQNFSRKRSYLDITLKIKSSSGDSVSLPKHHLAETGEDTAWHTPPIPHPINPPFPPTVFAHAQKGRTDGCRFGRGLFPSDLPILICMRRALSRLA</sequence>
<keyword evidence="2" id="KW-1185">Reference proteome</keyword>
<organism evidence="1 2">
    <name type="scientific">Bilophila wadsworthia (strain 3_1_6)</name>
    <dbReference type="NCBI Taxonomy" id="563192"/>
    <lineage>
        <taxon>Bacteria</taxon>
        <taxon>Pseudomonadati</taxon>
        <taxon>Thermodesulfobacteriota</taxon>
        <taxon>Desulfovibrionia</taxon>
        <taxon>Desulfovibrionales</taxon>
        <taxon>Desulfovibrionaceae</taxon>
        <taxon>Bilophila</taxon>
    </lineage>
</organism>